<organism evidence="3 4">
    <name type="scientific">Sistotremastrum niveocremeum HHB9708</name>
    <dbReference type="NCBI Taxonomy" id="1314777"/>
    <lineage>
        <taxon>Eukaryota</taxon>
        <taxon>Fungi</taxon>
        <taxon>Dikarya</taxon>
        <taxon>Basidiomycota</taxon>
        <taxon>Agaricomycotina</taxon>
        <taxon>Agaricomycetes</taxon>
        <taxon>Sistotremastrales</taxon>
        <taxon>Sistotremastraceae</taxon>
        <taxon>Sertulicium</taxon>
        <taxon>Sertulicium niveocremeum</taxon>
    </lineage>
</organism>
<dbReference type="PRINTS" id="PR00385">
    <property type="entry name" value="P450"/>
</dbReference>
<reference evidence="3 4" key="1">
    <citation type="journal article" date="2016" name="Mol. Biol. Evol.">
        <title>Comparative Genomics of Early-Diverging Mushroom-Forming Fungi Provides Insights into the Origins of Lignocellulose Decay Capabilities.</title>
        <authorList>
            <person name="Nagy L.G."/>
            <person name="Riley R."/>
            <person name="Tritt A."/>
            <person name="Adam C."/>
            <person name="Daum C."/>
            <person name="Floudas D."/>
            <person name="Sun H."/>
            <person name="Yadav J.S."/>
            <person name="Pangilinan J."/>
            <person name="Larsson K.H."/>
            <person name="Matsuura K."/>
            <person name="Barry K."/>
            <person name="Labutti K."/>
            <person name="Kuo R."/>
            <person name="Ohm R.A."/>
            <person name="Bhattacharya S.S."/>
            <person name="Shirouzu T."/>
            <person name="Yoshinaga Y."/>
            <person name="Martin F.M."/>
            <person name="Grigoriev I.V."/>
            <person name="Hibbett D.S."/>
        </authorList>
    </citation>
    <scope>NUCLEOTIDE SEQUENCE [LARGE SCALE GENOMIC DNA]</scope>
    <source>
        <strain evidence="3 4">HHB9708</strain>
    </source>
</reference>
<dbReference type="Pfam" id="PF00067">
    <property type="entry name" value="p450"/>
    <property type="match status" value="1"/>
</dbReference>
<dbReference type="InterPro" id="IPR001128">
    <property type="entry name" value="Cyt_P450"/>
</dbReference>
<dbReference type="InterPro" id="IPR050121">
    <property type="entry name" value="Cytochrome_P450_monoxygenase"/>
</dbReference>
<gene>
    <name evidence="3" type="ORF">SISNIDRAFT_457982</name>
</gene>
<dbReference type="InterPro" id="IPR002401">
    <property type="entry name" value="Cyt_P450_E_grp-I"/>
</dbReference>
<dbReference type="PRINTS" id="PR00463">
    <property type="entry name" value="EP450I"/>
</dbReference>
<keyword evidence="4" id="KW-1185">Reference proteome</keyword>
<keyword evidence="2" id="KW-0349">Heme</keyword>
<dbReference type="Proteomes" id="UP000076722">
    <property type="component" value="Unassembled WGS sequence"/>
</dbReference>
<dbReference type="PANTHER" id="PTHR24305:SF218">
    <property type="entry name" value="P450, PUTATIVE (EUROFUNG)-RELATED"/>
    <property type="match status" value="1"/>
</dbReference>
<evidence type="ECO:0000313" key="3">
    <source>
        <dbReference type="EMBL" id="KZS90087.1"/>
    </source>
</evidence>
<dbReference type="GO" id="GO:0004497">
    <property type="term" value="F:monooxygenase activity"/>
    <property type="evidence" value="ECO:0007669"/>
    <property type="project" value="InterPro"/>
</dbReference>
<dbReference type="PANTHER" id="PTHR24305">
    <property type="entry name" value="CYTOCHROME P450"/>
    <property type="match status" value="1"/>
</dbReference>
<name>A0A164QYP8_9AGAM</name>
<evidence type="ECO:0000256" key="1">
    <source>
        <dbReference type="ARBA" id="ARBA00005179"/>
    </source>
</evidence>
<comment type="pathway">
    <text evidence="1">Secondary metabolite biosynthesis.</text>
</comment>
<sequence>MILFLIPALLLVAAFAVKAIYHLYLSPLARQGIPGPWYAAVSDLWSTTQQLSLRQFRGVDALLKKYGPVVRIGKNKVVFLDVQALKTVYGVTAKFDKSDFYQRFLTNHNQHSFTFIDAKDHANRKRSYAGHYSVTNLARYAPKIERVLLQMVDGLLKNGGKSTFDVMSLYRHLLVDNIFNVAFDTDVGIMERWTRNEFSPLDQAVTDFPKAQTMIELFPRPLTFLLFSIPHARLQSFLRSDVILCEAATGIFKKALAEFESSKAIESSDDEKADSENAGREVDGKSLIRRMLEFKMPDTGRRMTDLEIISEAQSHLIAGSETTSTTMSYATFELSRRPDVVFRLRQEIDSAIPDLRTMGDLTMLQNLPYLNAVIKEVLRLYPAIPGPLLRSVPAHAPDFTIGGYHIPPGTTLATQCTTLHRQKEVWGEDADEFRPERWFEETEAMRTNFIPYGLGARMCSGWNLANVMLRVLLSTLTRNFDIIAAPETTQSSLYVLESFASFPLALQAKFRFIPRTE</sequence>
<accession>A0A164QYP8</accession>
<dbReference type="GO" id="GO:0016705">
    <property type="term" value="F:oxidoreductase activity, acting on paired donors, with incorporation or reduction of molecular oxygen"/>
    <property type="evidence" value="ECO:0007669"/>
    <property type="project" value="InterPro"/>
</dbReference>
<dbReference type="Gene3D" id="1.10.630.10">
    <property type="entry name" value="Cytochrome P450"/>
    <property type="match status" value="1"/>
</dbReference>
<keyword evidence="2" id="KW-0408">Iron</keyword>
<dbReference type="GO" id="GO:0020037">
    <property type="term" value="F:heme binding"/>
    <property type="evidence" value="ECO:0007669"/>
    <property type="project" value="InterPro"/>
</dbReference>
<comment type="cofactor">
    <cofactor evidence="2">
        <name>heme</name>
        <dbReference type="ChEBI" id="CHEBI:30413"/>
    </cofactor>
</comment>
<dbReference type="OrthoDB" id="3945418at2759"/>
<dbReference type="SUPFAM" id="SSF48264">
    <property type="entry name" value="Cytochrome P450"/>
    <property type="match status" value="1"/>
</dbReference>
<dbReference type="InterPro" id="IPR036396">
    <property type="entry name" value="Cyt_P450_sf"/>
</dbReference>
<proteinExistence type="predicted"/>
<keyword evidence="2" id="KW-0479">Metal-binding</keyword>
<dbReference type="AlphaFoldDB" id="A0A164QYP8"/>
<feature type="binding site" description="axial binding residue" evidence="2">
    <location>
        <position position="459"/>
    </location>
    <ligand>
        <name>heme</name>
        <dbReference type="ChEBI" id="CHEBI:30413"/>
    </ligand>
    <ligandPart>
        <name>Fe</name>
        <dbReference type="ChEBI" id="CHEBI:18248"/>
    </ligandPart>
</feature>
<protein>
    <submittedName>
        <fullName evidence="3">Cytochrome P450</fullName>
    </submittedName>
</protein>
<dbReference type="GO" id="GO:0005506">
    <property type="term" value="F:iron ion binding"/>
    <property type="evidence" value="ECO:0007669"/>
    <property type="project" value="InterPro"/>
</dbReference>
<dbReference type="STRING" id="1314777.A0A164QYP8"/>
<evidence type="ECO:0000313" key="4">
    <source>
        <dbReference type="Proteomes" id="UP000076722"/>
    </source>
</evidence>
<dbReference type="EMBL" id="KV419423">
    <property type="protein sequence ID" value="KZS90087.1"/>
    <property type="molecule type" value="Genomic_DNA"/>
</dbReference>
<evidence type="ECO:0000256" key="2">
    <source>
        <dbReference type="PIRSR" id="PIRSR602401-1"/>
    </source>
</evidence>